<evidence type="ECO:0000259" key="2">
    <source>
        <dbReference type="PROSITE" id="PS00028"/>
    </source>
</evidence>
<dbReference type="Proteomes" id="UP000694843">
    <property type="component" value="Unplaced"/>
</dbReference>
<feature type="domain" description="C2H2-type" evidence="2">
    <location>
        <begin position="60"/>
        <end position="82"/>
    </location>
</feature>
<evidence type="ECO:0000313" key="5">
    <source>
        <dbReference type="RefSeq" id="XP_018025812.1"/>
    </source>
</evidence>
<feature type="region of interest" description="Disordered" evidence="1">
    <location>
        <begin position="235"/>
        <end position="280"/>
    </location>
</feature>
<dbReference type="SUPFAM" id="SSF57667">
    <property type="entry name" value="beta-beta-alpha zinc fingers"/>
    <property type="match status" value="1"/>
</dbReference>
<evidence type="ECO:0000313" key="3">
    <source>
        <dbReference type="Proteomes" id="UP000694843"/>
    </source>
</evidence>
<dbReference type="RefSeq" id="XP_018025812.1">
    <property type="nucleotide sequence ID" value="XM_018170323.2"/>
</dbReference>
<sequence length="454" mass="52172">MDYPFEYPRDRKSADAALIKFPDFATNLSFSSVFEEALWIIYGRNYAITTDLTKRMNFFCKICRKTMNCITALTAHHHSGAHAKNADKSDDDFSGGPKRVLASKYLPNSLQYEILHSHAKILGAHLIEGYSRSHHDSPRYFKCLLCGAHGNIEAIIQHVKNDKHTDRYIRYNYYSDVRVFSPEVRTTLRLEAFKRDGVRVEDIITITDKSLYPTRWEDEVLSLTKLRNKRIRAGFYNGRSSRSPPRSHRGSRERSLTKSIKKEAVREDRSPLRSTVKREADEDEVNRKVAAFLRSLKSSTDAVNPERRPSDSRSVSRLSTRDMSVQVIGQDRIEKMLTKLNFIVQTSTLPGSVVETPEDVKECLRYMFSVGSLLYQALSARVEKSSEPAQRERNLRLKENISKAQGCVKNTYEEDWRKRNAGPCLGDLIEVWVRTCLGNNSRPVKTEHKERAAK</sequence>
<dbReference type="RefSeq" id="XP_018025811.1">
    <property type="nucleotide sequence ID" value="XM_018170322.2"/>
</dbReference>
<dbReference type="GeneID" id="108681300"/>
<dbReference type="PROSITE" id="PS00028">
    <property type="entry name" value="ZINC_FINGER_C2H2_1"/>
    <property type="match status" value="1"/>
</dbReference>
<feature type="region of interest" description="Disordered" evidence="1">
    <location>
        <begin position="299"/>
        <end position="320"/>
    </location>
</feature>
<evidence type="ECO:0000313" key="4">
    <source>
        <dbReference type="RefSeq" id="XP_018025811.1"/>
    </source>
</evidence>
<organism evidence="3 4">
    <name type="scientific">Hyalella azteca</name>
    <name type="common">Amphipod</name>
    <dbReference type="NCBI Taxonomy" id="294128"/>
    <lineage>
        <taxon>Eukaryota</taxon>
        <taxon>Metazoa</taxon>
        <taxon>Ecdysozoa</taxon>
        <taxon>Arthropoda</taxon>
        <taxon>Crustacea</taxon>
        <taxon>Multicrustacea</taxon>
        <taxon>Malacostraca</taxon>
        <taxon>Eumalacostraca</taxon>
        <taxon>Peracarida</taxon>
        <taxon>Amphipoda</taxon>
        <taxon>Senticaudata</taxon>
        <taxon>Talitrida</taxon>
        <taxon>Talitroidea</taxon>
        <taxon>Hyalellidae</taxon>
        <taxon>Hyalella</taxon>
    </lineage>
</organism>
<dbReference type="InterPro" id="IPR013087">
    <property type="entry name" value="Znf_C2H2_type"/>
</dbReference>
<feature type="compositionally biased region" description="Basic and acidic residues" evidence="1">
    <location>
        <begin position="250"/>
        <end position="280"/>
    </location>
</feature>
<dbReference type="KEGG" id="hazt:108681300"/>
<name>A0A8B7PKA7_HYAAZ</name>
<reference evidence="4 5" key="1">
    <citation type="submission" date="2025-04" db="UniProtKB">
        <authorList>
            <consortium name="RefSeq"/>
        </authorList>
    </citation>
    <scope>IDENTIFICATION</scope>
    <source>
        <tissue evidence="4 5">Whole organism</tissue>
    </source>
</reference>
<gene>
    <name evidence="4 5" type="primary">LOC108681300</name>
</gene>
<accession>A0A8B7PKA7</accession>
<keyword evidence="3" id="KW-1185">Reference proteome</keyword>
<dbReference type="InterPro" id="IPR036236">
    <property type="entry name" value="Znf_C2H2_sf"/>
</dbReference>
<protein>
    <submittedName>
        <fullName evidence="4 5">Uncharacterized protein LOC108681300</fullName>
    </submittedName>
</protein>
<evidence type="ECO:0000256" key="1">
    <source>
        <dbReference type="SAM" id="MobiDB-lite"/>
    </source>
</evidence>
<proteinExistence type="predicted"/>
<dbReference type="OrthoDB" id="5877502at2759"/>
<dbReference type="AlphaFoldDB" id="A0A8B7PKA7"/>